<dbReference type="Pfam" id="PF00067">
    <property type="entry name" value="p450"/>
    <property type="match status" value="1"/>
</dbReference>
<evidence type="ECO:0000256" key="10">
    <source>
        <dbReference type="ARBA" id="ARBA00023002"/>
    </source>
</evidence>
<keyword evidence="9" id="KW-0492">Microsome</keyword>
<name>A0A7E5VNW6_TRINI</name>
<evidence type="ECO:0000313" key="15">
    <source>
        <dbReference type="RefSeq" id="XP_026729982.1"/>
    </source>
</evidence>
<dbReference type="PANTHER" id="PTHR24291">
    <property type="entry name" value="CYTOCHROME P450 FAMILY 4"/>
    <property type="match status" value="1"/>
</dbReference>
<dbReference type="GO" id="GO:0005789">
    <property type="term" value="C:endoplasmic reticulum membrane"/>
    <property type="evidence" value="ECO:0007669"/>
    <property type="project" value="UniProtKB-SubCell"/>
</dbReference>
<keyword evidence="6" id="KW-0349">Heme</keyword>
<dbReference type="KEGG" id="tnl:113495456"/>
<evidence type="ECO:0000256" key="12">
    <source>
        <dbReference type="ARBA" id="ARBA00023033"/>
    </source>
</evidence>
<evidence type="ECO:0000256" key="6">
    <source>
        <dbReference type="ARBA" id="ARBA00022617"/>
    </source>
</evidence>
<organism evidence="14 15">
    <name type="scientific">Trichoplusia ni</name>
    <name type="common">Cabbage looper</name>
    <dbReference type="NCBI Taxonomy" id="7111"/>
    <lineage>
        <taxon>Eukaryota</taxon>
        <taxon>Metazoa</taxon>
        <taxon>Ecdysozoa</taxon>
        <taxon>Arthropoda</taxon>
        <taxon>Hexapoda</taxon>
        <taxon>Insecta</taxon>
        <taxon>Pterygota</taxon>
        <taxon>Neoptera</taxon>
        <taxon>Endopterygota</taxon>
        <taxon>Lepidoptera</taxon>
        <taxon>Glossata</taxon>
        <taxon>Ditrysia</taxon>
        <taxon>Noctuoidea</taxon>
        <taxon>Noctuidae</taxon>
        <taxon>Plusiinae</taxon>
        <taxon>Trichoplusia</taxon>
    </lineage>
</organism>
<evidence type="ECO:0000256" key="4">
    <source>
        <dbReference type="ARBA" id="ARBA00004406"/>
    </source>
</evidence>
<keyword evidence="11" id="KW-0408">Iron</keyword>
<evidence type="ECO:0000256" key="8">
    <source>
        <dbReference type="ARBA" id="ARBA00022824"/>
    </source>
</evidence>
<gene>
    <name evidence="15" type="primary">LOC113495456</name>
</gene>
<comment type="similarity">
    <text evidence="5">Belongs to the cytochrome P450 family.</text>
</comment>
<comment type="cofactor">
    <cofactor evidence="1">
        <name>heme</name>
        <dbReference type="ChEBI" id="CHEBI:30413"/>
    </cofactor>
</comment>
<keyword evidence="8" id="KW-0256">Endoplasmic reticulum</keyword>
<dbReference type="PANTHER" id="PTHR24291:SF189">
    <property type="entry name" value="CYTOCHROME P450 4C3-RELATED"/>
    <property type="match status" value="1"/>
</dbReference>
<evidence type="ECO:0000256" key="7">
    <source>
        <dbReference type="ARBA" id="ARBA00022723"/>
    </source>
</evidence>
<evidence type="ECO:0000256" key="13">
    <source>
        <dbReference type="ARBA" id="ARBA00023136"/>
    </source>
</evidence>
<keyword evidence="13" id="KW-0472">Membrane</keyword>
<dbReference type="InterPro" id="IPR036396">
    <property type="entry name" value="Cyt_P450_sf"/>
</dbReference>
<keyword evidence="10" id="KW-0560">Oxidoreductase</keyword>
<dbReference type="InParanoid" id="A0A7E5VNW6"/>
<evidence type="ECO:0000256" key="1">
    <source>
        <dbReference type="ARBA" id="ARBA00001971"/>
    </source>
</evidence>
<dbReference type="GO" id="GO:0016705">
    <property type="term" value="F:oxidoreductase activity, acting on paired donors, with incorporation or reduction of molecular oxygen"/>
    <property type="evidence" value="ECO:0007669"/>
    <property type="project" value="InterPro"/>
</dbReference>
<evidence type="ECO:0000313" key="14">
    <source>
        <dbReference type="Proteomes" id="UP000322000"/>
    </source>
</evidence>
<evidence type="ECO:0000256" key="11">
    <source>
        <dbReference type="ARBA" id="ARBA00023004"/>
    </source>
</evidence>
<keyword evidence="7" id="KW-0479">Metal-binding</keyword>
<dbReference type="RefSeq" id="XP_026729982.1">
    <property type="nucleotide sequence ID" value="XM_026874181.1"/>
</dbReference>
<dbReference type="GeneID" id="113495456"/>
<protein>
    <submittedName>
        <fullName evidence="15">Cytochrome P450 4g15-like</fullName>
    </submittedName>
</protein>
<evidence type="ECO:0000256" key="3">
    <source>
        <dbReference type="ARBA" id="ARBA00004174"/>
    </source>
</evidence>
<dbReference type="OrthoDB" id="1372046at2759"/>
<evidence type="ECO:0000256" key="9">
    <source>
        <dbReference type="ARBA" id="ARBA00022848"/>
    </source>
</evidence>
<comment type="function">
    <text evidence="2">May be involved in the metabolism of insect hormones and in the breakdown of synthetic insecticides.</text>
</comment>
<dbReference type="InterPro" id="IPR001128">
    <property type="entry name" value="Cyt_P450"/>
</dbReference>
<dbReference type="AlphaFoldDB" id="A0A7E5VNW6"/>
<accession>A0A7E5VNW6</accession>
<proteinExistence type="inferred from homology"/>
<evidence type="ECO:0000256" key="5">
    <source>
        <dbReference type="ARBA" id="ARBA00010617"/>
    </source>
</evidence>
<sequence>MAIYLGPRAYTIISDPDAAQIVSRHCLEKHYIYEIAKPWLGNGLLTADIPTWKRNRKIMNLAFTQQVLNGFISVFNTQSRRLAKQFEDNPERTFEPHTMLLTNNLETICSESCFVHFLTRLPLYI</sequence>
<reference evidence="15" key="1">
    <citation type="submission" date="2025-08" db="UniProtKB">
        <authorList>
            <consortium name="RefSeq"/>
        </authorList>
    </citation>
    <scope>IDENTIFICATION</scope>
</reference>
<keyword evidence="14" id="KW-1185">Reference proteome</keyword>
<dbReference type="Gene3D" id="1.10.630.10">
    <property type="entry name" value="Cytochrome P450"/>
    <property type="match status" value="1"/>
</dbReference>
<comment type="subcellular location">
    <subcellularLocation>
        <location evidence="4">Endoplasmic reticulum membrane</location>
        <topology evidence="4">Peripheral membrane protein</topology>
    </subcellularLocation>
    <subcellularLocation>
        <location evidence="3">Microsome membrane</location>
        <topology evidence="3">Peripheral membrane protein</topology>
    </subcellularLocation>
</comment>
<keyword evidence="12" id="KW-0503">Monooxygenase</keyword>
<dbReference type="GO" id="GO:0005506">
    <property type="term" value="F:iron ion binding"/>
    <property type="evidence" value="ECO:0007669"/>
    <property type="project" value="InterPro"/>
</dbReference>
<evidence type="ECO:0000256" key="2">
    <source>
        <dbReference type="ARBA" id="ARBA00003690"/>
    </source>
</evidence>
<dbReference type="InterPro" id="IPR050196">
    <property type="entry name" value="Cytochrome_P450_Monoox"/>
</dbReference>
<dbReference type="GO" id="GO:0004497">
    <property type="term" value="F:monooxygenase activity"/>
    <property type="evidence" value="ECO:0007669"/>
    <property type="project" value="UniProtKB-KW"/>
</dbReference>
<dbReference type="SUPFAM" id="SSF48264">
    <property type="entry name" value="Cytochrome P450"/>
    <property type="match status" value="1"/>
</dbReference>
<dbReference type="Proteomes" id="UP000322000">
    <property type="component" value="Chromosome 6"/>
</dbReference>
<dbReference type="GO" id="GO:0020037">
    <property type="term" value="F:heme binding"/>
    <property type="evidence" value="ECO:0007669"/>
    <property type="project" value="InterPro"/>
</dbReference>